<keyword evidence="4" id="KW-0804">Transcription</keyword>
<dbReference type="GO" id="GO:0003677">
    <property type="term" value="F:DNA binding"/>
    <property type="evidence" value="ECO:0007669"/>
    <property type="project" value="UniProtKB-KW"/>
</dbReference>
<keyword evidence="3" id="KW-0238">DNA-binding</keyword>
<dbReference type="GO" id="GO:0003700">
    <property type="term" value="F:DNA-binding transcription factor activity"/>
    <property type="evidence" value="ECO:0007669"/>
    <property type="project" value="InterPro"/>
</dbReference>
<sequence>MNLNIERLRRFVVVAEQEEINISRCAKKLHITQPVLTRQIQELEKELNGQLFFRTPSWKLTPYGEVVFKEAQHLLRQVEKFKTLPQQEDKGEIGKLTVGINTSISNGLLPDIIRVFRSKFPNVALAFEELLFEESWRRLKDNTIDLNFENFYNLADVDKSHFLTYKLLNPEPLVMVLPTNHPLANQSQVQLSDIKEENFIIPCHKRAPGLHKLIKEACLQVKFPPKVLQEAAWMTTIISLVAGEIGVALLPANVRNLQRTGVVYQNISGNLPMFQTAIVWRKDNQSKILSNFLKVVTEVSCK</sequence>
<evidence type="ECO:0000256" key="4">
    <source>
        <dbReference type="ARBA" id="ARBA00023163"/>
    </source>
</evidence>
<dbReference type="CDD" id="cd08414">
    <property type="entry name" value="PBP2_LTTR_aromatics_like"/>
    <property type="match status" value="1"/>
</dbReference>
<dbReference type="PANTHER" id="PTHR30346:SF0">
    <property type="entry name" value="HCA OPERON TRANSCRIPTIONAL ACTIVATOR HCAR"/>
    <property type="match status" value="1"/>
</dbReference>
<dbReference type="PROSITE" id="PS50931">
    <property type="entry name" value="HTH_LYSR"/>
    <property type="match status" value="1"/>
</dbReference>
<name>A0AAJ6NUR6_9CYAN</name>
<dbReference type="InterPro" id="IPR036390">
    <property type="entry name" value="WH_DNA-bd_sf"/>
</dbReference>
<dbReference type="PANTHER" id="PTHR30346">
    <property type="entry name" value="TRANSCRIPTIONAL DUAL REGULATOR HCAR-RELATED"/>
    <property type="match status" value="1"/>
</dbReference>
<evidence type="ECO:0000313" key="7">
    <source>
        <dbReference type="Proteomes" id="UP001223520"/>
    </source>
</evidence>
<dbReference type="Gene3D" id="1.10.10.10">
    <property type="entry name" value="Winged helix-like DNA-binding domain superfamily/Winged helix DNA-binding domain"/>
    <property type="match status" value="1"/>
</dbReference>
<evidence type="ECO:0000256" key="1">
    <source>
        <dbReference type="ARBA" id="ARBA00009437"/>
    </source>
</evidence>
<dbReference type="Proteomes" id="UP001223520">
    <property type="component" value="Chromosome"/>
</dbReference>
<evidence type="ECO:0000313" key="6">
    <source>
        <dbReference type="EMBL" id="WGV26859.1"/>
    </source>
</evidence>
<dbReference type="KEGG" id="hbq:QI031_04985"/>
<dbReference type="SUPFAM" id="SSF46785">
    <property type="entry name" value="Winged helix' DNA-binding domain"/>
    <property type="match status" value="1"/>
</dbReference>
<dbReference type="SUPFAM" id="SSF53850">
    <property type="entry name" value="Periplasmic binding protein-like II"/>
    <property type="match status" value="1"/>
</dbReference>
<keyword evidence="2" id="KW-0805">Transcription regulation</keyword>
<gene>
    <name evidence="6" type="ORF">QI031_04985</name>
</gene>
<dbReference type="Gene3D" id="3.40.190.10">
    <property type="entry name" value="Periplasmic binding protein-like II"/>
    <property type="match status" value="2"/>
</dbReference>
<evidence type="ECO:0000256" key="2">
    <source>
        <dbReference type="ARBA" id="ARBA00023015"/>
    </source>
</evidence>
<dbReference type="EMBL" id="CP124543">
    <property type="protein sequence ID" value="WGV26859.1"/>
    <property type="molecule type" value="Genomic_DNA"/>
</dbReference>
<proteinExistence type="inferred from homology"/>
<organism evidence="6 7">
    <name type="scientific">Halotia branconii CENA392</name>
    <dbReference type="NCBI Taxonomy" id="1539056"/>
    <lineage>
        <taxon>Bacteria</taxon>
        <taxon>Bacillati</taxon>
        <taxon>Cyanobacteriota</taxon>
        <taxon>Cyanophyceae</taxon>
        <taxon>Nostocales</taxon>
        <taxon>Nodulariaceae</taxon>
        <taxon>Halotia</taxon>
    </lineage>
</organism>
<dbReference type="PRINTS" id="PR00039">
    <property type="entry name" value="HTHLYSR"/>
</dbReference>
<dbReference type="GO" id="GO:0032993">
    <property type="term" value="C:protein-DNA complex"/>
    <property type="evidence" value="ECO:0007669"/>
    <property type="project" value="TreeGrafter"/>
</dbReference>
<dbReference type="AlphaFoldDB" id="A0AAJ6NUR6"/>
<reference evidence="6 7" key="1">
    <citation type="journal article" date="2023" name="Limnol Oceanogr Lett">
        <title>Environmental adaptations by the intertidal Antarctic cyanobacterium Halotia branconii CENA392 as revealed using long-read genome sequencing.</title>
        <authorList>
            <person name="Dextro R.B."/>
            <person name="Delbaje E."/>
            <person name="Freitas P.N.N."/>
            <person name="Geraldes V."/>
            <person name="Pinto E."/>
            <person name="Long P.F."/>
            <person name="Fiore M.F."/>
        </authorList>
    </citation>
    <scope>NUCLEOTIDE SEQUENCE [LARGE SCALE GENOMIC DNA]</scope>
    <source>
        <strain evidence="6 7">CENA392</strain>
    </source>
</reference>
<comment type="similarity">
    <text evidence="1">Belongs to the LysR transcriptional regulatory family.</text>
</comment>
<evidence type="ECO:0000256" key="3">
    <source>
        <dbReference type="ARBA" id="ARBA00023125"/>
    </source>
</evidence>
<dbReference type="Pfam" id="PF03466">
    <property type="entry name" value="LysR_substrate"/>
    <property type="match status" value="1"/>
</dbReference>
<dbReference type="InterPro" id="IPR005119">
    <property type="entry name" value="LysR_subst-bd"/>
</dbReference>
<accession>A0AAJ6NUR6</accession>
<keyword evidence="7" id="KW-1185">Reference proteome</keyword>
<evidence type="ECO:0000259" key="5">
    <source>
        <dbReference type="PROSITE" id="PS50931"/>
    </source>
</evidence>
<dbReference type="InterPro" id="IPR036388">
    <property type="entry name" value="WH-like_DNA-bd_sf"/>
</dbReference>
<dbReference type="RefSeq" id="WP_281484103.1">
    <property type="nucleotide sequence ID" value="NZ_CP124543.1"/>
</dbReference>
<protein>
    <submittedName>
        <fullName evidence="6">LysR family transcriptional regulator</fullName>
    </submittedName>
</protein>
<feature type="domain" description="HTH lysR-type" evidence="5">
    <location>
        <begin position="1"/>
        <end position="61"/>
    </location>
</feature>
<dbReference type="Pfam" id="PF00126">
    <property type="entry name" value="HTH_1"/>
    <property type="match status" value="1"/>
</dbReference>
<dbReference type="InterPro" id="IPR000847">
    <property type="entry name" value="LysR_HTH_N"/>
</dbReference>